<evidence type="ECO:0000313" key="10">
    <source>
        <dbReference type="EMBL" id="ERK01199.1"/>
    </source>
</evidence>
<dbReference type="GO" id="GO:0005886">
    <property type="term" value="C:plasma membrane"/>
    <property type="evidence" value="ECO:0007669"/>
    <property type="project" value="UniProtKB-SubCell"/>
</dbReference>
<keyword evidence="7 8" id="KW-0472">Membrane</keyword>
<dbReference type="AlphaFoldDB" id="U2MPJ0"/>
<feature type="transmembrane region" description="Helical" evidence="8">
    <location>
        <begin position="324"/>
        <end position="343"/>
    </location>
</feature>
<dbReference type="STRING" id="1125725.HMPREF1325_1401"/>
<evidence type="ECO:0000256" key="1">
    <source>
        <dbReference type="ARBA" id="ARBA00004651"/>
    </source>
</evidence>
<evidence type="ECO:0000256" key="2">
    <source>
        <dbReference type="ARBA" id="ARBA00022448"/>
    </source>
</evidence>
<evidence type="ECO:0000313" key="12">
    <source>
        <dbReference type="Proteomes" id="UP000016646"/>
    </source>
</evidence>
<keyword evidence="3" id="KW-1003">Cell membrane</keyword>
<protein>
    <submittedName>
        <fullName evidence="9">Branched-chain amino acid ABC transporter, permease protein</fullName>
    </submittedName>
</protein>
<name>U2MPJ0_TRESO</name>
<evidence type="ECO:0000313" key="11">
    <source>
        <dbReference type="Proteomes" id="UP000016412"/>
    </source>
</evidence>
<dbReference type="PANTHER" id="PTHR32196:SF21">
    <property type="entry name" value="ABC TRANSPORTER PERMEASE PROTEIN YPHD-RELATED"/>
    <property type="match status" value="1"/>
</dbReference>
<dbReference type="PATRIC" id="fig|1125725.3.peg.2536"/>
<comment type="subcellular location">
    <subcellularLocation>
        <location evidence="1">Cell membrane</location>
        <topology evidence="1">Multi-pass membrane protein</topology>
    </subcellularLocation>
</comment>
<dbReference type="EMBL" id="AVQI01000060">
    <property type="protein sequence ID" value="ERK01199.1"/>
    <property type="molecule type" value="Genomic_DNA"/>
</dbReference>
<feature type="transmembrane region" description="Helical" evidence="8">
    <location>
        <begin position="245"/>
        <end position="263"/>
    </location>
</feature>
<dbReference type="Proteomes" id="UP000016646">
    <property type="component" value="Unassembled WGS sequence"/>
</dbReference>
<keyword evidence="4" id="KW-0997">Cell inner membrane</keyword>
<keyword evidence="5 8" id="KW-0812">Transmembrane</keyword>
<dbReference type="Proteomes" id="UP000016412">
    <property type="component" value="Unassembled WGS sequence"/>
</dbReference>
<evidence type="ECO:0000313" key="9">
    <source>
        <dbReference type="EMBL" id="ERF59455.1"/>
    </source>
</evidence>
<proteinExistence type="predicted"/>
<organism evidence="9 11">
    <name type="scientific">Treponema socranskii subsp. socranskii VPI DR56BR1116 = ATCC 35536</name>
    <dbReference type="NCBI Taxonomy" id="1125725"/>
    <lineage>
        <taxon>Bacteria</taxon>
        <taxon>Pseudomonadati</taxon>
        <taxon>Spirochaetota</taxon>
        <taxon>Spirochaetia</taxon>
        <taxon>Spirochaetales</taxon>
        <taxon>Treponemataceae</taxon>
        <taxon>Treponema</taxon>
    </lineage>
</organism>
<feature type="transmembrane region" description="Helical" evidence="8">
    <location>
        <begin position="160"/>
        <end position="182"/>
    </location>
</feature>
<gene>
    <name evidence="10" type="ORF">HMPREF0860_0894</name>
    <name evidence="9" type="ORF">HMPREF1325_1401</name>
</gene>
<evidence type="ECO:0000256" key="6">
    <source>
        <dbReference type="ARBA" id="ARBA00022989"/>
    </source>
</evidence>
<dbReference type="CDD" id="cd06579">
    <property type="entry name" value="TM_PBP1_transp_AraH_like"/>
    <property type="match status" value="1"/>
</dbReference>
<dbReference type="EMBL" id="AUZJ01000069">
    <property type="protein sequence ID" value="ERF59455.1"/>
    <property type="molecule type" value="Genomic_DNA"/>
</dbReference>
<evidence type="ECO:0000256" key="3">
    <source>
        <dbReference type="ARBA" id="ARBA00022475"/>
    </source>
</evidence>
<dbReference type="PANTHER" id="PTHR32196">
    <property type="entry name" value="ABC TRANSPORTER PERMEASE PROTEIN YPHD-RELATED-RELATED"/>
    <property type="match status" value="1"/>
</dbReference>
<dbReference type="Pfam" id="PF02653">
    <property type="entry name" value="BPD_transp_2"/>
    <property type="match status" value="1"/>
</dbReference>
<accession>U2MPJ0</accession>
<evidence type="ECO:0000256" key="5">
    <source>
        <dbReference type="ARBA" id="ARBA00022692"/>
    </source>
</evidence>
<feature type="transmembrane region" description="Helical" evidence="8">
    <location>
        <begin position="194"/>
        <end position="214"/>
    </location>
</feature>
<dbReference type="GO" id="GO:0022857">
    <property type="term" value="F:transmembrane transporter activity"/>
    <property type="evidence" value="ECO:0007669"/>
    <property type="project" value="InterPro"/>
</dbReference>
<keyword evidence="6 8" id="KW-1133">Transmembrane helix</keyword>
<feature type="transmembrane region" description="Helical" evidence="8">
    <location>
        <begin position="71"/>
        <end position="104"/>
    </location>
</feature>
<sequence length="349" mass="36688">MCGMKSRTDRLQYKVFNKGQKMDKVKVQSWIKKNIVFIFLIFMCTVFGLLNKTFLTSKNIFNLTSQMSINALLATGLTYVIILGGIDISVGSVAALAGVCAAMIGLRIPNLNTASGVIVLLGSAIVIGGVCGTFNGIMITRFKVVPMIATLAMMTIARGITYIITGGVAVFGLPASFSWLGAGRLFKSVGNPNGIIPIVSIFTIVVVVIFHLLLSKTVFGRHVYAVGSNVNVAHLSGINIARVTLTGYILCSVTAALGGVLVASKLQNGQPAACEGYEMYAIASTVLGGTSLTGGSGSVGRAMFGVAIIAVINNGMNLLHISSYWQKVVIGSIILLAVILDMAQKKKNA</sequence>
<evidence type="ECO:0000256" key="4">
    <source>
        <dbReference type="ARBA" id="ARBA00022519"/>
    </source>
</evidence>
<reference evidence="11 12" key="1">
    <citation type="submission" date="2013-08" db="EMBL/GenBank/DDBJ databases">
        <authorList>
            <person name="Durkin A.S."/>
            <person name="Haft D.R."/>
            <person name="McCorrison J."/>
            <person name="Torralba M."/>
            <person name="Gillis M."/>
            <person name="Haft D.H."/>
            <person name="Methe B."/>
            <person name="Sutton G."/>
            <person name="Nelson K.E."/>
        </authorList>
    </citation>
    <scope>NUCLEOTIDE SEQUENCE [LARGE SCALE GENOMIC DNA]</scope>
    <source>
        <strain evidence="10 12">ATCC 35536</strain>
        <strain evidence="9 11">VPI DR56BR1116</strain>
    </source>
</reference>
<dbReference type="InterPro" id="IPR001851">
    <property type="entry name" value="ABC_transp_permease"/>
</dbReference>
<keyword evidence="2" id="KW-0813">Transport</keyword>
<feature type="transmembrane region" description="Helical" evidence="8">
    <location>
        <begin position="30"/>
        <end position="50"/>
    </location>
</feature>
<comment type="caution">
    <text evidence="9">The sequence shown here is derived from an EMBL/GenBank/DDBJ whole genome shotgun (WGS) entry which is preliminary data.</text>
</comment>
<evidence type="ECO:0000256" key="7">
    <source>
        <dbReference type="ARBA" id="ARBA00023136"/>
    </source>
</evidence>
<feature type="transmembrane region" description="Helical" evidence="8">
    <location>
        <begin position="116"/>
        <end position="139"/>
    </location>
</feature>
<keyword evidence="12" id="KW-1185">Reference proteome</keyword>
<dbReference type="eggNOG" id="COG1172">
    <property type="taxonomic scope" value="Bacteria"/>
</dbReference>
<evidence type="ECO:0000256" key="8">
    <source>
        <dbReference type="SAM" id="Phobius"/>
    </source>
</evidence>